<reference evidence="2 3" key="1">
    <citation type="journal article" date="2023" name="Int. J. Mol. Sci.">
        <title>De Novo Assembly and Annotation of 11 Diverse Shrub Willow (Salix) Genomes Reveals Novel Gene Organization in Sex-Linked Regions.</title>
        <authorList>
            <person name="Hyden B."/>
            <person name="Feng K."/>
            <person name="Yates T.B."/>
            <person name="Jawdy S."/>
            <person name="Cereghino C."/>
            <person name="Smart L.B."/>
            <person name="Muchero W."/>
        </authorList>
    </citation>
    <scope>NUCLEOTIDE SEQUENCE [LARGE SCALE GENOMIC DNA]</scope>
    <source>
        <tissue evidence="2">Shoot tip</tissue>
    </source>
</reference>
<gene>
    <name evidence="2" type="ORF">OIU84_023982</name>
</gene>
<dbReference type="PANTHER" id="PTHR45432">
    <property type="entry name" value="CHAPERONE PROTEIN DNAJ 11, CHLOROPLASTIC-LIKE"/>
    <property type="match status" value="1"/>
</dbReference>
<dbReference type="SMART" id="SM00271">
    <property type="entry name" value="DnaJ"/>
    <property type="match status" value="1"/>
</dbReference>
<evidence type="ECO:0000259" key="1">
    <source>
        <dbReference type="PROSITE" id="PS50076"/>
    </source>
</evidence>
<organism evidence="2 3">
    <name type="scientific">Salix udensis</name>
    <dbReference type="NCBI Taxonomy" id="889485"/>
    <lineage>
        <taxon>Eukaryota</taxon>
        <taxon>Viridiplantae</taxon>
        <taxon>Streptophyta</taxon>
        <taxon>Embryophyta</taxon>
        <taxon>Tracheophyta</taxon>
        <taxon>Spermatophyta</taxon>
        <taxon>Magnoliopsida</taxon>
        <taxon>eudicotyledons</taxon>
        <taxon>Gunneridae</taxon>
        <taxon>Pentapetalae</taxon>
        <taxon>rosids</taxon>
        <taxon>fabids</taxon>
        <taxon>Malpighiales</taxon>
        <taxon>Salicaceae</taxon>
        <taxon>Saliceae</taxon>
        <taxon>Salix</taxon>
    </lineage>
</organism>
<sequence length="200" mass="22251">MYATSFSSTLAAAAIAAAAANTVHKTLLPSSITTASTRSRRRFQIKASVSTFPDTFRANSRNSALSLYEILRVNPTASQMEIKNAYRSLAKEYHPDAMLDRDDEQSEGVDFIEIHNAYETLSDPEARAAYDMSLSAAARNFYRRAAGYSGGYYTTRRWETDQCCSSVNVSMPRYRVKSGHGAAAAACEITNRRHRREDVH</sequence>
<dbReference type="Pfam" id="PF00226">
    <property type="entry name" value="DnaJ"/>
    <property type="match status" value="1"/>
</dbReference>
<accession>A0AAD6KG87</accession>
<dbReference type="InterPro" id="IPR036869">
    <property type="entry name" value="J_dom_sf"/>
</dbReference>
<proteinExistence type="predicted"/>
<keyword evidence="3" id="KW-1185">Reference proteome</keyword>
<dbReference type="Gene3D" id="1.10.287.110">
    <property type="entry name" value="DnaJ domain"/>
    <property type="match status" value="1"/>
</dbReference>
<dbReference type="PROSITE" id="PS00636">
    <property type="entry name" value="DNAJ_1"/>
    <property type="match status" value="1"/>
</dbReference>
<evidence type="ECO:0000313" key="2">
    <source>
        <dbReference type="EMBL" id="KAJ6422961.1"/>
    </source>
</evidence>
<dbReference type="CDD" id="cd06257">
    <property type="entry name" value="DnaJ"/>
    <property type="match status" value="1"/>
</dbReference>
<dbReference type="EMBL" id="JAPFFJ010000006">
    <property type="protein sequence ID" value="KAJ6422961.1"/>
    <property type="molecule type" value="Genomic_DNA"/>
</dbReference>
<dbReference type="PANTHER" id="PTHR45432:SF6">
    <property type="entry name" value="J DOMAIN-CONTAINING PROTEIN"/>
    <property type="match status" value="1"/>
</dbReference>
<dbReference type="AlphaFoldDB" id="A0AAD6KG87"/>
<comment type="caution">
    <text evidence="2">The sequence shown here is derived from an EMBL/GenBank/DDBJ whole genome shotgun (WGS) entry which is preliminary data.</text>
</comment>
<dbReference type="PRINTS" id="PR00625">
    <property type="entry name" value="JDOMAIN"/>
</dbReference>
<dbReference type="PROSITE" id="PS50076">
    <property type="entry name" value="DNAJ_2"/>
    <property type="match status" value="1"/>
</dbReference>
<name>A0AAD6KG87_9ROSI</name>
<dbReference type="InterPro" id="IPR018253">
    <property type="entry name" value="DnaJ_domain_CS"/>
</dbReference>
<feature type="domain" description="J" evidence="1">
    <location>
        <begin position="66"/>
        <end position="134"/>
    </location>
</feature>
<protein>
    <recommendedName>
        <fullName evidence="1">J domain-containing protein</fullName>
    </recommendedName>
</protein>
<dbReference type="Proteomes" id="UP001162972">
    <property type="component" value="Chromosome 16"/>
</dbReference>
<dbReference type="InterPro" id="IPR001623">
    <property type="entry name" value="DnaJ_domain"/>
</dbReference>
<dbReference type="SUPFAM" id="SSF46565">
    <property type="entry name" value="Chaperone J-domain"/>
    <property type="match status" value="1"/>
</dbReference>
<evidence type="ECO:0000313" key="3">
    <source>
        <dbReference type="Proteomes" id="UP001162972"/>
    </source>
</evidence>